<dbReference type="EMBL" id="JAOWKZ010000002">
    <property type="protein sequence ID" value="MCV2872623.1"/>
    <property type="molecule type" value="Genomic_DNA"/>
</dbReference>
<name>A0ABT2ZNB2_9RHOB</name>
<evidence type="ECO:0000313" key="2">
    <source>
        <dbReference type="Proteomes" id="UP001652564"/>
    </source>
</evidence>
<accession>A0ABT2ZNB2</accession>
<sequence>MRIDGVELRRFDQDNRFIKKRTRPILGFKSFVSVAAMLKGI</sequence>
<organism evidence="1 2">
    <name type="scientific">Albidovulum litorale</name>
    <dbReference type="NCBI Taxonomy" id="2984134"/>
    <lineage>
        <taxon>Bacteria</taxon>
        <taxon>Pseudomonadati</taxon>
        <taxon>Pseudomonadota</taxon>
        <taxon>Alphaproteobacteria</taxon>
        <taxon>Rhodobacterales</taxon>
        <taxon>Paracoccaceae</taxon>
        <taxon>Albidovulum</taxon>
    </lineage>
</organism>
<reference evidence="1 2" key="1">
    <citation type="submission" date="2022-10" db="EMBL/GenBank/DDBJ databases">
        <title>Defluviimonas sp. nov., isolated from ocean surface sediments.</title>
        <authorList>
            <person name="He W."/>
            <person name="Wang L."/>
            <person name="Zhang D.-F."/>
        </authorList>
    </citation>
    <scope>NUCLEOTIDE SEQUENCE [LARGE SCALE GENOMIC DNA]</scope>
    <source>
        <strain evidence="1 2">WL0050</strain>
    </source>
</reference>
<gene>
    <name evidence="1" type="ORF">OEZ71_09990</name>
</gene>
<keyword evidence="2" id="KW-1185">Reference proteome</keyword>
<protein>
    <submittedName>
        <fullName evidence="1">Transposase</fullName>
    </submittedName>
</protein>
<proteinExistence type="predicted"/>
<evidence type="ECO:0000313" key="1">
    <source>
        <dbReference type="EMBL" id="MCV2872623.1"/>
    </source>
</evidence>
<dbReference type="RefSeq" id="WP_263739802.1">
    <property type="nucleotide sequence ID" value="NZ_JAOWKZ010000002.1"/>
</dbReference>
<dbReference type="Proteomes" id="UP001652564">
    <property type="component" value="Unassembled WGS sequence"/>
</dbReference>
<comment type="caution">
    <text evidence="1">The sequence shown here is derived from an EMBL/GenBank/DDBJ whole genome shotgun (WGS) entry which is preliminary data.</text>
</comment>